<accession>A0ABS8YIS1</accession>
<organism evidence="2 3">
    <name type="scientific">Paenibacillus profundus</name>
    <dbReference type="NCBI Taxonomy" id="1173085"/>
    <lineage>
        <taxon>Bacteria</taxon>
        <taxon>Bacillati</taxon>
        <taxon>Bacillota</taxon>
        <taxon>Bacilli</taxon>
        <taxon>Bacillales</taxon>
        <taxon>Paenibacillaceae</taxon>
        <taxon>Paenibacillus</taxon>
    </lineage>
</organism>
<dbReference type="Pfam" id="PF13408">
    <property type="entry name" value="Zn_ribbon_recom"/>
    <property type="match status" value="1"/>
</dbReference>
<gene>
    <name evidence="2" type="ORF">LQV63_21245</name>
</gene>
<comment type="caution">
    <text evidence="2">The sequence shown here is derived from an EMBL/GenBank/DDBJ whole genome shotgun (WGS) entry which is preliminary data.</text>
</comment>
<proteinExistence type="predicted"/>
<sequence>MADRIYRGREKKSLFARLAFCEDCGKGMNYKYDRKGYVCGTYQKTGVEKCTSHFINQIELKEAVLNDLRRMSSNVLDQNLLVQTILKRANVKVMDDKNDLNEVNFMEGLGF</sequence>
<evidence type="ECO:0000313" key="3">
    <source>
        <dbReference type="Proteomes" id="UP001199916"/>
    </source>
</evidence>
<protein>
    <submittedName>
        <fullName evidence="2">Zinc ribbon domain-containing protein</fullName>
    </submittedName>
</protein>
<dbReference type="Proteomes" id="UP001199916">
    <property type="component" value="Unassembled WGS sequence"/>
</dbReference>
<dbReference type="InterPro" id="IPR025827">
    <property type="entry name" value="Zn_ribbon_recom_dom"/>
</dbReference>
<dbReference type="RefSeq" id="WP_019419990.1">
    <property type="nucleotide sequence ID" value="NZ_JAJNBZ010000021.1"/>
</dbReference>
<evidence type="ECO:0000259" key="1">
    <source>
        <dbReference type="Pfam" id="PF13408"/>
    </source>
</evidence>
<reference evidence="2 3" key="1">
    <citation type="submission" date="2021-11" db="EMBL/GenBank/DDBJ databases">
        <title>Draft genome sequence of Paenibacillus profundus YoMME, a new Gram-positive bacteria with exoelectrogenic properties.</title>
        <authorList>
            <person name="Hubenova Y."/>
            <person name="Hubenova E."/>
            <person name="Manasiev Y."/>
            <person name="Peykov S."/>
            <person name="Mitov M."/>
        </authorList>
    </citation>
    <scope>NUCLEOTIDE SEQUENCE [LARGE SCALE GENOMIC DNA]</scope>
    <source>
        <strain evidence="2 3">YoMME</strain>
    </source>
</reference>
<evidence type="ECO:0000313" key="2">
    <source>
        <dbReference type="EMBL" id="MCE5171808.1"/>
    </source>
</evidence>
<keyword evidence="3" id="KW-1185">Reference proteome</keyword>
<feature type="domain" description="Recombinase zinc beta ribbon" evidence="1">
    <location>
        <begin position="14"/>
        <end position="69"/>
    </location>
</feature>
<dbReference type="EMBL" id="JAJNBZ010000021">
    <property type="protein sequence ID" value="MCE5171808.1"/>
    <property type="molecule type" value="Genomic_DNA"/>
</dbReference>
<name>A0ABS8YIS1_9BACL</name>